<reference evidence="1 2" key="1">
    <citation type="journal article" date="2020" name="BMC Genomics">
        <title>Intraspecific diversification of the crop wild relative Brassica cretica Lam. using demographic model selection.</title>
        <authorList>
            <person name="Kioukis A."/>
            <person name="Michalopoulou V.A."/>
            <person name="Briers L."/>
            <person name="Pirintsos S."/>
            <person name="Studholme D.J."/>
            <person name="Pavlidis P."/>
            <person name="Sarris P.F."/>
        </authorList>
    </citation>
    <scope>NUCLEOTIDE SEQUENCE [LARGE SCALE GENOMIC DNA]</scope>
    <source>
        <strain evidence="2">cv. PFS-1207/04</strain>
    </source>
</reference>
<proteinExistence type="predicted"/>
<keyword evidence="2" id="KW-1185">Reference proteome</keyword>
<evidence type="ECO:0000313" key="1">
    <source>
        <dbReference type="EMBL" id="KAF3497059.1"/>
    </source>
</evidence>
<protein>
    <submittedName>
        <fullName evidence="1">Uncharacterized protein</fullName>
    </submittedName>
</protein>
<accession>A0ABQ7AH42</accession>
<evidence type="ECO:0000313" key="2">
    <source>
        <dbReference type="Proteomes" id="UP000266723"/>
    </source>
</evidence>
<dbReference type="EMBL" id="QGKV02002055">
    <property type="protein sequence ID" value="KAF3497059.1"/>
    <property type="molecule type" value="Genomic_DNA"/>
</dbReference>
<organism evidence="1 2">
    <name type="scientific">Brassica cretica</name>
    <name type="common">Mustard</name>
    <dbReference type="NCBI Taxonomy" id="69181"/>
    <lineage>
        <taxon>Eukaryota</taxon>
        <taxon>Viridiplantae</taxon>
        <taxon>Streptophyta</taxon>
        <taxon>Embryophyta</taxon>
        <taxon>Tracheophyta</taxon>
        <taxon>Spermatophyta</taxon>
        <taxon>Magnoliopsida</taxon>
        <taxon>eudicotyledons</taxon>
        <taxon>Gunneridae</taxon>
        <taxon>Pentapetalae</taxon>
        <taxon>rosids</taxon>
        <taxon>malvids</taxon>
        <taxon>Brassicales</taxon>
        <taxon>Brassicaceae</taxon>
        <taxon>Brassiceae</taxon>
        <taxon>Brassica</taxon>
    </lineage>
</organism>
<dbReference type="Proteomes" id="UP000266723">
    <property type="component" value="Unassembled WGS sequence"/>
</dbReference>
<sequence length="214" mass="23890">MVSVEASVVDHSVMVSFSPSFLTVQWVLFPITPIQLHLYCIKFTKELGTTLTTRLGISYCDMMGLGREELGFGSRVLSGLALPLDMQAPCTCSDVSLFMLNNDPDSETNHFLPGGPDAALYAAPVRNLGVGERSGDCLFPRNWTETFALEDNFVEREYESLVLVWREEEVDLQRVDREEDAIEFSVNESSESRTLSSRIGKTSSTLLSFTLWAK</sequence>
<gene>
    <name evidence="1" type="ORF">DY000_02053104</name>
</gene>
<name>A0ABQ7AH42_BRACR</name>
<comment type="caution">
    <text evidence="1">The sequence shown here is derived from an EMBL/GenBank/DDBJ whole genome shotgun (WGS) entry which is preliminary data.</text>
</comment>